<gene>
    <name evidence="1" type="ORF">WS90_22385</name>
</gene>
<dbReference type="InterPro" id="IPR029044">
    <property type="entry name" value="Nucleotide-diphossugar_trans"/>
</dbReference>
<protein>
    <submittedName>
        <fullName evidence="1">Uncharacterized protein</fullName>
    </submittedName>
</protein>
<dbReference type="EMBL" id="LOYH01000083">
    <property type="protein sequence ID" value="KVK77357.1"/>
    <property type="molecule type" value="Genomic_DNA"/>
</dbReference>
<reference evidence="1 2" key="1">
    <citation type="submission" date="2015-11" db="EMBL/GenBank/DDBJ databases">
        <title>Expanding the genomic diversity of Burkholderia species for the development of highly accurate diagnostics.</title>
        <authorList>
            <person name="Sahl J."/>
            <person name="Keim P."/>
            <person name="Wagner D."/>
        </authorList>
    </citation>
    <scope>NUCLEOTIDE SEQUENCE [LARGE SCALE GENOMIC DNA]</scope>
    <source>
        <strain evidence="1 2">MSMB1302</strain>
    </source>
</reference>
<proteinExistence type="predicted"/>
<dbReference type="AlphaFoldDB" id="A0A124SMC8"/>
<evidence type="ECO:0000313" key="2">
    <source>
        <dbReference type="Proteomes" id="UP000069001"/>
    </source>
</evidence>
<dbReference type="SUPFAM" id="SSF53448">
    <property type="entry name" value="Nucleotide-diphospho-sugar transferases"/>
    <property type="match status" value="1"/>
</dbReference>
<evidence type="ECO:0000313" key="1">
    <source>
        <dbReference type="EMBL" id="KVK77357.1"/>
    </source>
</evidence>
<dbReference type="Proteomes" id="UP000069001">
    <property type="component" value="Unassembled WGS sequence"/>
</dbReference>
<organism evidence="1 2">
    <name type="scientific">Burkholderia cepacia</name>
    <name type="common">Pseudomonas cepacia</name>
    <dbReference type="NCBI Taxonomy" id="292"/>
    <lineage>
        <taxon>Bacteria</taxon>
        <taxon>Pseudomonadati</taxon>
        <taxon>Pseudomonadota</taxon>
        <taxon>Betaproteobacteria</taxon>
        <taxon>Burkholderiales</taxon>
        <taxon>Burkholderiaceae</taxon>
        <taxon>Burkholderia</taxon>
        <taxon>Burkholderia cepacia complex</taxon>
    </lineage>
</organism>
<comment type="caution">
    <text evidence="1">The sequence shown here is derived from an EMBL/GenBank/DDBJ whole genome shotgun (WGS) entry which is preliminary data.</text>
</comment>
<name>A0A124SMC8_BURCE</name>
<accession>A0A124SMC8</accession>
<sequence length="127" mass="14668">MSRRVWKDLPYPEIEWGEDYVWSASAIKAGYQKAYVDDAVVFHSHDLSERDTFKVAMAEGKFWAAEFGIKLHNDASSVIAQMCDIDRRYARENGIVESVLKRRLKSIDALVRGRMHGWKESQSRDVS</sequence>